<keyword evidence="1" id="KW-1133">Transmembrane helix</keyword>
<evidence type="ECO:0000256" key="1">
    <source>
        <dbReference type="SAM" id="Phobius"/>
    </source>
</evidence>
<gene>
    <name evidence="2" type="ORF">SAMN02194393_02058</name>
</gene>
<dbReference type="EMBL" id="FUZT01000004">
    <property type="protein sequence ID" value="SKC65974.1"/>
    <property type="molecule type" value="Genomic_DNA"/>
</dbReference>
<protein>
    <submittedName>
        <fullName evidence="2">Uncharacterized protein</fullName>
    </submittedName>
</protein>
<dbReference type="AlphaFoldDB" id="A0A1T5KQD9"/>
<evidence type="ECO:0000313" key="3">
    <source>
        <dbReference type="Proteomes" id="UP000190285"/>
    </source>
</evidence>
<sequence length="160" mass="19196">MLNKYVKYIFIVLIIILLITYYYPFPISKIIASYTGIFTPETVDLKVNFSSFLSKDFKMDDTNLVNELYSYIENLKVRRVMIPPNSYYIQTPGWYLIRIQSKEGKYLIIVIYNSDYISINGKTYKLTDKMDLKKIYKLILLDQDKEDIDEYYFNIIEEFK</sequence>
<keyword evidence="1" id="KW-0472">Membrane</keyword>
<evidence type="ECO:0000313" key="2">
    <source>
        <dbReference type="EMBL" id="SKC65974.1"/>
    </source>
</evidence>
<name>A0A1T5KQD9_9FIRM</name>
<dbReference type="STRING" id="36842.SAMN02194393_02058"/>
<dbReference type="Proteomes" id="UP000190285">
    <property type="component" value="Unassembled WGS sequence"/>
</dbReference>
<accession>A0A1T5KQD9</accession>
<organism evidence="2 3">
    <name type="scientific">Maledivibacter halophilus</name>
    <dbReference type="NCBI Taxonomy" id="36842"/>
    <lineage>
        <taxon>Bacteria</taxon>
        <taxon>Bacillati</taxon>
        <taxon>Bacillota</taxon>
        <taxon>Clostridia</taxon>
        <taxon>Peptostreptococcales</taxon>
        <taxon>Caminicellaceae</taxon>
        <taxon>Maledivibacter</taxon>
    </lineage>
</organism>
<proteinExistence type="predicted"/>
<keyword evidence="3" id="KW-1185">Reference proteome</keyword>
<reference evidence="2 3" key="1">
    <citation type="submission" date="2017-02" db="EMBL/GenBank/DDBJ databases">
        <authorList>
            <person name="Peterson S.W."/>
        </authorList>
    </citation>
    <scope>NUCLEOTIDE SEQUENCE [LARGE SCALE GENOMIC DNA]</scope>
    <source>
        <strain evidence="2 3">M1</strain>
    </source>
</reference>
<feature type="transmembrane region" description="Helical" evidence="1">
    <location>
        <begin position="6"/>
        <end position="23"/>
    </location>
</feature>
<dbReference type="OrthoDB" id="9904229at2"/>
<dbReference type="RefSeq" id="WP_079491369.1">
    <property type="nucleotide sequence ID" value="NZ_FUZT01000004.1"/>
</dbReference>
<keyword evidence="1" id="KW-0812">Transmembrane</keyword>